<dbReference type="Pfam" id="PF05569">
    <property type="entry name" value="Peptidase_M56"/>
    <property type="match status" value="1"/>
</dbReference>
<evidence type="ECO:0000259" key="3">
    <source>
        <dbReference type="Pfam" id="PF05569"/>
    </source>
</evidence>
<keyword evidence="2" id="KW-0472">Membrane</keyword>
<feature type="transmembrane region" description="Helical" evidence="2">
    <location>
        <begin position="102"/>
        <end position="122"/>
    </location>
</feature>
<reference evidence="5" key="1">
    <citation type="submission" date="2016-10" db="EMBL/GenBank/DDBJ databases">
        <authorList>
            <person name="Varghese N."/>
            <person name="Submissions S."/>
        </authorList>
    </citation>
    <scope>NUCLEOTIDE SEQUENCE [LARGE SCALE GENOMIC DNA]</scope>
    <source>
        <strain evidence="5">DSM 22361</strain>
    </source>
</reference>
<sequence>METTAIHIGTALGWGIIHSIWQAAIWYIIYCLMNVALKNRSAATKHNLAFAMQVGIMVSFMATFCYFFERLIQEPTFHGFENGIAANQLIQLEQNPLQIERFIPYIVLIYVIGMFFQIGLLIQSILKMRQIRFKGLEGISLEWSELFRTARQKLNIPEGVQLFLSTKIDVPLTLGHLKPFVLFPIAYANKMDINQVEAILLHELAHVKRRDYLINLIKVCIETLMFFNPFVWALSKVIEREREHACDDLVLQHITKPITYAQALMELEELRMAMRPKLAMAATGKRNHLLNRIKRITKMETNYKNVKPQLAALLLSGAALVGLSFIIPGTDTYDQKSTTLENSQVISTVTSTESMTVAPKPLQHPAAPKNQQLAIPAAPAPLANQDTTVLPAEVKATIKNVQAEAEKIQAYYQSPEWKAKIAEIEKNAAKVQEQFTSAEWKAKVEAMEKSGKDVSAYFESDEWKKQMASIEKETAKIQEHFDSPEWKEKMAKITEETKKVTAYFESPEWKEKVKKWSDMHDDPEFKKINEKYHQEVQDLMHKKSKAQ</sequence>
<keyword evidence="2" id="KW-1133">Transmembrane helix</keyword>
<keyword evidence="5" id="KW-1185">Reference proteome</keyword>
<name>A0A1H6A0K9_9SPHI</name>
<dbReference type="PANTHER" id="PTHR34978">
    <property type="entry name" value="POSSIBLE SENSOR-TRANSDUCER PROTEIN BLAR"/>
    <property type="match status" value="1"/>
</dbReference>
<dbReference type="InterPro" id="IPR052173">
    <property type="entry name" value="Beta-lactam_resp_regulator"/>
</dbReference>
<dbReference type="Proteomes" id="UP000236731">
    <property type="component" value="Unassembled WGS sequence"/>
</dbReference>
<dbReference type="PANTHER" id="PTHR34978:SF3">
    <property type="entry name" value="SLR0241 PROTEIN"/>
    <property type="match status" value="1"/>
</dbReference>
<evidence type="ECO:0000256" key="2">
    <source>
        <dbReference type="SAM" id="Phobius"/>
    </source>
</evidence>
<dbReference type="AlphaFoldDB" id="A0A1H6A0K9"/>
<gene>
    <name evidence="4" type="ORF">SAMN05421877_107261</name>
</gene>
<organism evidence="4 5">
    <name type="scientific">Sphingobacterium lactis</name>
    <dbReference type="NCBI Taxonomy" id="797291"/>
    <lineage>
        <taxon>Bacteria</taxon>
        <taxon>Pseudomonadati</taxon>
        <taxon>Bacteroidota</taxon>
        <taxon>Sphingobacteriia</taxon>
        <taxon>Sphingobacteriales</taxon>
        <taxon>Sphingobacteriaceae</taxon>
        <taxon>Sphingobacterium</taxon>
    </lineage>
</organism>
<dbReference type="RefSeq" id="WP_103906683.1">
    <property type="nucleotide sequence ID" value="NZ_CP049246.1"/>
</dbReference>
<evidence type="ECO:0000313" key="4">
    <source>
        <dbReference type="EMBL" id="SEG41892.1"/>
    </source>
</evidence>
<evidence type="ECO:0000313" key="5">
    <source>
        <dbReference type="Proteomes" id="UP000236731"/>
    </source>
</evidence>
<dbReference type="EMBL" id="FNUT01000007">
    <property type="protein sequence ID" value="SEG41892.1"/>
    <property type="molecule type" value="Genomic_DNA"/>
</dbReference>
<feature type="transmembrane region" description="Helical" evidence="2">
    <location>
        <begin position="48"/>
        <end position="69"/>
    </location>
</feature>
<keyword evidence="2" id="KW-0812">Transmembrane</keyword>
<accession>A0A1H6A0K9</accession>
<protein>
    <submittedName>
        <fullName evidence="4">BlaR1 peptidase M56</fullName>
    </submittedName>
</protein>
<proteinExistence type="predicted"/>
<dbReference type="CDD" id="cd07341">
    <property type="entry name" value="M56_BlaR1_MecR1_like"/>
    <property type="match status" value="1"/>
</dbReference>
<dbReference type="OrthoDB" id="15218at2"/>
<feature type="transmembrane region" description="Helical" evidence="2">
    <location>
        <begin position="12"/>
        <end position="36"/>
    </location>
</feature>
<evidence type="ECO:0000256" key="1">
    <source>
        <dbReference type="SAM" id="Coils"/>
    </source>
</evidence>
<feature type="coiled-coil region" evidence="1">
    <location>
        <begin position="414"/>
        <end position="441"/>
    </location>
</feature>
<feature type="domain" description="Peptidase M56" evidence="3">
    <location>
        <begin position="97"/>
        <end position="294"/>
    </location>
</feature>
<dbReference type="InterPro" id="IPR008756">
    <property type="entry name" value="Peptidase_M56"/>
</dbReference>
<keyword evidence="1" id="KW-0175">Coiled coil</keyword>